<feature type="compositionally biased region" description="Basic and acidic residues" evidence="1">
    <location>
        <begin position="246"/>
        <end position="291"/>
    </location>
</feature>
<evidence type="ECO:0000313" key="3">
    <source>
        <dbReference type="Proteomes" id="UP001432027"/>
    </source>
</evidence>
<dbReference type="AlphaFoldDB" id="A0AAV5T3G7"/>
<dbReference type="Gene3D" id="3.30.70.330">
    <property type="match status" value="1"/>
</dbReference>
<comment type="caution">
    <text evidence="2">The sequence shown here is derived from an EMBL/GenBank/DDBJ whole genome shotgun (WGS) entry which is preliminary data.</text>
</comment>
<dbReference type="InterPro" id="IPR035979">
    <property type="entry name" value="RBD_domain_sf"/>
</dbReference>
<evidence type="ECO:0000313" key="2">
    <source>
        <dbReference type="EMBL" id="GMS89838.1"/>
    </source>
</evidence>
<feature type="compositionally biased region" description="Acidic residues" evidence="1">
    <location>
        <begin position="656"/>
        <end position="673"/>
    </location>
</feature>
<feature type="non-terminal residue" evidence="2">
    <location>
        <position position="1"/>
    </location>
</feature>
<feature type="compositionally biased region" description="Basic and acidic residues" evidence="1">
    <location>
        <begin position="300"/>
        <end position="309"/>
    </location>
</feature>
<dbReference type="EMBL" id="BTSX01000003">
    <property type="protein sequence ID" value="GMS89838.1"/>
    <property type="molecule type" value="Genomic_DNA"/>
</dbReference>
<feature type="compositionally biased region" description="Low complexity" evidence="1">
    <location>
        <begin position="234"/>
        <end position="243"/>
    </location>
</feature>
<accession>A0AAV5T3G7</accession>
<dbReference type="Proteomes" id="UP001432027">
    <property type="component" value="Unassembled WGS sequence"/>
</dbReference>
<evidence type="ECO:0008006" key="4">
    <source>
        <dbReference type="Google" id="ProtNLM"/>
    </source>
</evidence>
<dbReference type="GO" id="GO:0003676">
    <property type="term" value="F:nucleic acid binding"/>
    <property type="evidence" value="ECO:0007669"/>
    <property type="project" value="InterPro"/>
</dbReference>
<feature type="region of interest" description="Disordered" evidence="1">
    <location>
        <begin position="115"/>
        <end position="409"/>
    </location>
</feature>
<gene>
    <name evidence="2" type="ORF">PENTCL1PPCAC_12013</name>
</gene>
<dbReference type="InterPro" id="IPR012677">
    <property type="entry name" value="Nucleotide-bd_a/b_plait_sf"/>
</dbReference>
<sequence length="691" mass="75485">VTISNLNDNANKEFLLKMTRNRKFEPQEVQVFYHPTTKKHLKMALILFSQSKDAKAFVDASNGMSVMGEPISCRLDPFAAELNAAYTSLTNAPLPPLQYLSGMSEHELSLRREKITGSNVDPSPPVEAAPPIASKNEEELNRSLSPMDTSNSPIHYEPVLPPPPIMPPLQQEQAYYEDADASTSKIPSPPPPYSELPPMNHSMIPEEERRRSTSRKRSPQPEGRAKSNKRRHASTSSSSSSSSGENDSKESRRRSDGGVKKKKREEYLKVKRYVSSERDSNGDKRILKEVKTVTYKRRTERIANEKSPDSFDEEMQRRKRESLGSNKSNKSRGRDEMEGWSSPSSDSDGGRSRRKRAKDRAESHSKEDDEKRPPPPTDPVSSTPLSFCSTPSTSITPSRRRGFDSAPVFDPTQPPPVCVPPVGVVVLPGPSLAPPSLIPMPPIPPMMAPPMPPPLPGGFIPPPEFFGFASNPPMLHAVSAHAAGMTPLPPGLPPPPPSPMSSISGYGGTPGYGNTPMNPFNSPARPVKMPLHPEVQSAAAAVCGLSAAVSSPLLTSSGMVRASSSLSLREGGGRTPMEIHRAMATPPSEGCHTPIASTTAEKKEKVNLDDRLSELFPQFVPKKEKKVEETRETREMKHAASAPSISTMEAEHRMMEDDDMDIVDDEDMDVESPEEAREETKMMERGGGGGG</sequence>
<feature type="compositionally biased region" description="Low complexity" evidence="1">
    <location>
        <begin position="379"/>
        <end position="397"/>
    </location>
</feature>
<feature type="compositionally biased region" description="Basic and acidic residues" evidence="1">
    <location>
        <begin position="359"/>
        <end position="373"/>
    </location>
</feature>
<keyword evidence="3" id="KW-1185">Reference proteome</keyword>
<evidence type="ECO:0000256" key="1">
    <source>
        <dbReference type="SAM" id="MobiDB-lite"/>
    </source>
</evidence>
<feature type="compositionally biased region" description="Basic and acidic residues" evidence="1">
    <location>
        <begin position="674"/>
        <end position="684"/>
    </location>
</feature>
<organism evidence="2 3">
    <name type="scientific">Pristionchus entomophagus</name>
    <dbReference type="NCBI Taxonomy" id="358040"/>
    <lineage>
        <taxon>Eukaryota</taxon>
        <taxon>Metazoa</taxon>
        <taxon>Ecdysozoa</taxon>
        <taxon>Nematoda</taxon>
        <taxon>Chromadorea</taxon>
        <taxon>Rhabditida</taxon>
        <taxon>Rhabditina</taxon>
        <taxon>Diplogasteromorpha</taxon>
        <taxon>Diplogasteroidea</taxon>
        <taxon>Neodiplogasteridae</taxon>
        <taxon>Pristionchus</taxon>
    </lineage>
</organism>
<feature type="compositionally biased region" description="Basic and acidic residues" evidence="1">
    <location>
        <begin position="623"/>
        <end position="638"/>
    </location>
</feature>
<protein>
    <recommendedName>
        <fullName evidence="4">RNA binding protein</fullName>
    </recommendedName>
</protein>
<proteinExistence type="predicted"/>
<feature type="non-terminal residue" evidence="2">
    <location>
        <position position="691"/>
    </location>
</feature>
<feature type="compositionally biased region" description="Polar residues" evidence="1">
    <location>
        <begin position="142"/>
        <end position="153"/>
    </location>
</feature>
<dbReference type="SUPFAM" id="SSF54928">
    <property type="entry name" value="RNA-binding domain, RBD"/>
    <property type="match status" value="1"/>
</dbReference>
<feature type="region of interest" description="Disordered" evidence="1">
    <location>
        <begin position="623"/>
        <end position="691"/>
    </location>
</feature>
<reference evidence="2" key="1">
    <citation type="submission" date="2023-10" db="EMBL/GenBank/DDBJ databases">
        <title>Genome assembly of Pristionchus species.</title>
        <authorList>
            <person name="Yoshida K."/>
            <person name="Sommer R.J."/>
        </authorList>
    </citation>
    <scope>NUCLEOTIDE SEQUENCE</scope>
    <source>
        <strain evidence="2">RS0144</strain>
    </source>
</reference>
<name>A0AAV5T3G7_9BILA</name>